<accession>A0A1C6WR40</accession>
<proteinExistence type="predicted"/>
<dbReference type="EMBL" id="FMIN01000399">
    <property type="protein sequence ID" value="SCL91273.1"/>
    <property type="molecule type" value="Genomic_DNA"/>
</dbReference>
<evidence type="ECO:0000313" key="3">
    <source>
        <dbReference type="EMBL" id="SCL91273.1"/>
    </source>
</evidence>
<dbReference type="Pfam" id="PF06022">
    <property type="entry name" value="Cir_Bir_Yir"/>
    <property type="match status" value="1"/>
</dbReference>
<keyword evidence="2" id="KW-0812">Transmembrane</keyword>
<organism evidence="3">
    <name type="scientific">Plasmodium chabaudi adami</name>
    <dbReference type="NCBI Taxonomy" id="5826"/>
    <lineage>
        <taxon>Eukaryota</taxon>
        <taxon>Sar</taxon>
        <taxon>Alveolata</taxon>
        <taxon>Apicomplexa</taxon>
        <taxon>Aconoidasida</taxon>
        <taxon>Haemosporida</taxon>
        <taxon>Plasmodiidae</taxon>
        <taxon>Plasmodium</taxon>
        <taxon>Plasmodium (Vinckeia)</taxon>
    </lineage>
</organism>
<keyword evidence="2" id="KW-1133">Transmembrane helix</keyword>
<gene>
    <name evidence="3" type="ORF">PCHDS_000539000</name>
</gene>
<reference evidence="3" key="1">
    <citation type="submission" date="2016-08" db="EMBL/GenBank/DDBJ databases">
        <authorList>
            <consortium name="Pathogen Informatics"/>
        </authorList>
    </citation>
    <scope>NUCLEOTIDE SEQUENCE</scope>
    <source>
        <strain evidence="3">DS</strain>
    </source>
</reference>
<dbReference type="AlphaFoldDB" id="A0A1C6WR40"/>
<name>A0A1C6WR40_PLACE</name>
<feature type="region of interest" description="Disordered" evidence="1">
    <location>
        <begin position="371"/>
        <end position="405"/>
    </location>
</feature>
<feature type="transmembrane region" description="Helical" evidence="2">
    <location>
        <begin position="496"/>
        <end position="517"/>
    </location>
</feature>
<protein>
    <submittedName>
        <fullName evidence="3">Plasmodium variant antigen protein Cir/Yir/Bir, putative</fullName>
    </submittedName>
</protein>
<sequence>MSKGVCEAINKIEEYITFDSGSQNYKFNDILKAYCPNQNCDSDQKILGSAFTALVEFFKNIDIEKPEDDILGQYAILWLSYKIRQNQNIEFIRNTIYDILKQNEWFSEHRQYTDKNKDIMGFHFLFLNRLYALLKGICETITNCNDPSKASECIESGKKCSDLYRTCIVQIPWAEICSPYCVVLSNLKNDYDKLRKNNIKLPELTPPEGITSCENFCGILKERLNAMKAKVDNSEMDESSKNSLSGILSGRRGNPLPGIGGQKDISKYIAGKSVNFEKKLKGEEGRAPVILGVHRNLRNSLQGLEGGSGGKYDVLFGQSSGFETVGGINPITRISHDNVKNIIGLTQGLKGEEGGIIDDTQRLPGLYGDAYGQSDGLRGQTDRLPSLEGDSNWKDSESNSHNGLKTIGGISPQMVGLSGHMDELPSEKDESLNKKHDLIPLKNESQNNSTTLEDSVNLHQKNKTLYFDKNLEHQSLYPISDSNPVLSLGSNLGDKLPYIVVPFILVLIIFGISYKYITHRRRKKMNSKKNMQTIINLCNEDKTKKGTTNEFIEKNQSE</sequence>
<keyword evidence="2" id="KW-0472">Membrane</keyword>
<evidence type="ECO:0000256" key="1">
    <source>
        <dbReference type="SAM" id="MobiDB-lite"/>
    </source>
</evidence>
<dbReference type="Proteomes" id="UP000507536">
    <property type="component" value="Unassembled WGS sequence"/>
</dbReference>
<evidence type="ECO:0000256" key="2">
    <source>
        <dbReference type="SAM" id="Phobius"/>
    </source>
</evidence>
<dbReference type="InterPro" id="IPR006477">
    <property type="entry name" value="Yir_bir_cir"/>
</dbReference>